<proteinExistence type="predicted"/>
<dbReference type="EMBL" id="PIQO01000002">
    <property type="protein sequence ID" value="PKR86402.1"/>
    <property type="molecule type" value="Genomic_DNA"/>
</dbReference>
<protein>
    <submittedName>
        <fullName evidence="1">Uncharacterized protein</fullName>
    </submittedName>
</protein>
<name>A0A2N3LNY8_9BACI</name>
<keyword evidence="2" id="KW-1185">Reference proteome</keyword>
<evidence type="ECO:0000313" key="1">
    <source>
        <dbReference type="EMBL" id="PKR86402.1"/>
    </source>
</evidence>
<accession>A0A2N3LNY8</accession>
<dbReference type="AlphaFoldDB" id="A0A2N3LNY8"/>
<comment type="caution">
    <text evidence="1">The sequence shown here is derived from an EMBL/GenBank/DDBJ whole genome shotgun (WGS) entry which is preliminary data.</text>
</comment>
<organism evidence="1 2">
    <name type="scientific">Heyndrickxia camelliae</name>
    <dbReference type="NCBI Taxonomy" id="1707093"/>
    <lineage>
        <taxon>Bacteria</taxon>
        <taxon>Bacillati</taxon>
        <taxon>Bacillota</taxon>
        <taxon>Bacilli</taxon>
        <taxon>Bacillales</taxon>
        <taxon>Bacillaceae</taxon>
        <taxon>Heyndrickxia</taxon>
    </lineage>
</organism>
<sequence>MNWEQVGTSVIDILVNSSGIETIKDTIEKAFDIIAFNIKEPFYLIQQALHPLREQARNIIFPYSSTI</sequence>
<dbReference type="Proteomes" id="UP000233440">
    <property type="component" value="Unassembled WGS sequence"/>
</dbReference>
<dbReference type="InterPro" id="IPR036291">
    <property type="entry name" value="NAD(P)-bd_dom_sf"/>
</dbReference>
<dbReference type="SUPFAM" id="SSF51735">
    <property type="entry name" value="NAD(P)-binding Rossmann-fold domains"/>
    <property type="match status" value="1"/>
</dbReference>
<dbReference type="RefSeq" id="WP_101353040.1">
    <property type="nucleotide sequence ID" value="NZ_PIQO01000002.1"/>
</dbReference>
<reference evidence="1 2" key="1">
    <citation type="submission" date="2017-11" db="EMBL/GenBank/DDBJ databases">
        <title>Bacillus camelliae sp. nov., isolated from pu'er tea.</title>
        <authorList>
            <person name="Niu L."/>
        </authorList>
    </citation>
    <scope>NUCLEOTIDE SEQUENCE [LARGE SCALE GENOMIC DNA]</scope>
    <source>
        <strain evidence="1 2">7578-1</strain>
    </source>
</reference>
<evidence type="ECO:0000313" key="2">
    <source>
        <dbReference type="Proteomes" id="UP000233440"/>
    </source>
</evidence>
<gene>
    <name evidence="1" type="ORF">CWO92_04715</name>
</gene>